<keyword evidence="2 5" id="KW-0732">Signal</keyword>
<feature type="signal peptide" evidence="5">
    <location>
        <begin position="1"/>
        <end position="27"/>
    </location>
</feature>
<keyword evidence="4" id="KW-0430">Lectin</keyword>
<accession>A0A843UN26</accession>
<dbReference type="PROSITE" id="PS50927">
    <property type="entry name" value="BULB_LECTIN"/>
    <property type="match status" value="1"/>
</dbReference>
<evidence type="ECO:0000256" key="5">
    <source>
        <dbReference type="SAM" id="SignalP"/>
    </source>
</evidence>
<keyword evidence="8" id="KW-1185">Reference proteome</keyword>
<evidence type="ECO:0000313" key="7">
    <source>
        <dbReference type="EMBL" id="MQL84731.1"/>
    </source>
</evidence>
<evidence type="ECO:0000256" key="4">
    <source>
        <dbReference type="ARBA" id="ARBA00023035"/>
    </source>
</evidence>
<dbReference type="AlphaFoldDB" id="A0A843UN26"/>
<dbReference type="Gene3D" id="2.90.10.10">
    <property type="entry name" value="Bulb-type lectin domain"/>
    <property type="match status" value="1"/>
</dbReference>
<evidence type="ECO:0000259" key="6">
    <source>
        <dbReference type="PROSITE" id="PS50927"/>
    </source>
</evidence>
<evidence type="ECO:0000313" key="8">
    <source>
        <dbReference type="Proteomes" id="UP000652761"/>
    </source>
</evidence>
<keyword evidence="4" id="KW-0465">Mannose-binding</keyword>
<evidence type="ECO:0000256" key="3">
    <source>
        <dbReference type="ARBA" id="ARBA00022737"/>
    </source>
</evidence>
<dbReference type="CDD" id="cd00028">
    <property type="entry name" value="B_lectin"/>
    <property type="match status" value="1"/>
</dbReference>
<reference evidence="7" key="1">
    <citation type="submission" date="2017-07" db="EMBL/GenBank/DDBJ databases">
        <title>Taro Niue Genome Assembly and Annotation.</title>
        <authorList>
            <person name="Atibalentja N."/>
            <person name="Keating K."/>
            <person name="Fields C.J."/>
        </authorList>
    </citation>
    <scope>NUCLEOTIDE SEQUENCE</scope>
    <source>
        <strain evidence="7">Niue_2</strain>
        <tissue evidence="7">Leaf</tissue>
    </source>
</reference>
<name>A0A843UN26_COLES</name>
<protein>
    <recommendedName>
        <fullName evidence="6">Bulb-type lectin domain-containing protein</fullName>
    </recommendedName>
</protein>
<dbReference type="InterPro" id="IPR051343">
    <property type="entry name" value="G-type_lectin_kinases/EP1-like"/>
</dbReference>
<feature type="chain" id="PRO_5032758105" description="Bulb-type lectin domain-containing protein" evidence="5">
    <location>
        <begin position="28"/>
        <end position="430"/>
    </location>
</feature>
<proteinExistence type="predicted"/>
<dbReference type="GO" id="GO:0051707">
    <property type="term" value="P:response to other organism"/>
    <property type="evidence" value="ECO:0007669"/>
    <property type="project" value="UniProtKB-ARBA"/>
</dbReference>
<dbReference type="InterPro" id="IPR001480">
    <property type="entry name" value="Bulb-type_lectin_dom"/>
</dbReference>
<dbReference type="Pfam" id="PF01453">
    <property type="entry name" value="B_lectin"/>
    <property type="match status" value="1"/>
</dbReference>
<dbReference type="InterPro" id="IPR035446">
    <property type="entry name" value="SLSG/EP1"/>
</dbReference>
<dbReference type="GO" id="GO:0005537">
    <property type="term" value="F:D-mannose binding"/>
    <property type="evidence" value="ECO:0007669"/>
    <property type="project" value="UniProtKB-KW"/>
</dbReference>
<dbReference type="Proteomes" id="UP000652761">
    <property type="component" value="Unassembled WGS sequence"/>
</dbReference>
<evidence type="ECO:0000256" key="1">
    <source>
        <dbReference type="ARBA" id="ARBA00022546"/>
    </source>
</evidence>
<sequence>MATSSSDQQRPFLFLFLLSISAATALAQVPASQTFTYVNEGEVGPFITEYGDSYRRIPIFGAPYQLMWHNSTPGQFFVGIRLGLRRQEPFFRWVWDANRGRPVGENATLTLGTNGNLVLAEADGRVVWSTNTANKGVVGIRLLSSGNLVLHDRRGRFVWQSFDHPTDTLFPGQSLRLSGPTKLVSRKSETENAEGKYSMVLERRALTLYMDTSTKPLPYGQLLTFTSPANVTLTVEDEGNSAWNVILMLSTGGGKGLARPKYNATNSIVRLQIDGNLVVYTYNEQVDSEPTDRTLVYFSDNVRGVPGCELPSKCGSLGVCTDEMCVACPTPKGLLGWSEDCSPPKLGACKAGAANAAGYYKVVGVENFLTRFVKGKGPVKVDECKSKCSSDCKCLGFFYWEESSRCWLAPTLGTLSKVSNSSHVAYIKSN</sequence>
<feature type="domain" description="Bulb-type lectin" evidence="6">
    <location>
        <begin position="32"/>
        <end position="163"/>
    </location>
</feature>
<keyword evidence="3" id="KW-0677">Repeat</keyword>
<gene>
    <name evidence="7" type="ORF">Taro_017246</name>
</gene>
<dbReference type="EMBL" id="NMUH01000782">
    <property type="protein sequence ID" value="MQL84731.1"/>
    <property type="molecule type" value="Genomic_DNA"/>
</dbReference>
<dbReference type="OrthoDB" id="1884773at2759"/>
<dbReference type="PIRSF" id="PIRSF002686">
    <property type="entry name" value="SLG"/>
    <property type="match status" value="1"/>
</dbReference>
<evidence type="ECO:0000256" key="2">
    <source>
        <dbReference type="ARBA" id="ARBA00022729"/>
    </source>
</evidence>
<keyword evidence="1" id="KW-0348">Hemagglutinin</keyword>
<dbReference type="SMART" id="SM00108">
    <property type="entry name" value="B_lectin"/>
    <property type="match status" value="1"/>
</dbReference>
<dbReference type="InterPro" id="IPR036426">
    <property type="entry name" value="Bulb-type_lectin_dom_sf"/>
</dbReference>
<dbReference type="PANTHER" id="PTHR47976">
    <property type="entry name" value="G-TYPE LECTIN S-RECEPTOR-LIKE SERINE/THREONINE-PROTEIN KINASE SD2-5"/>
    <property type="match status" value="1"/>
</dbReference>
<dbReference type="SUPFAM" id="SSF51110">
    <property type="entry name" value="alpha-D-mannose-specific plant lectins"/>
    <property type="match status" value="1"/>
</dbReference>
<organism evidence="7 8">
    <name type="scientific">Colocasia esculenta</name>
    <name type="common">Wild taro</name>
    <name type="synonym">Arum esculentum</name>
    <dbReference type="NCBI Taxonomy" id="4460"/>
    <lineage>
        <taxon>Eukaryota</taxon>
        <taxon>Viridiplantae</taxon>
        <taxon>Streptophyta</taxon>
        <taxon>Embryophyta</taxon>
        <taxon>Tracheophyta</taxon>
        <taxon>Spermatophyta</taxon>
        <taxon>Magnoliopsida</taxon>
        <taxon>Liliopsida</taxon>
        <taxon>Araceae</taxon>
        <taxon>Aroideae</taxon>
        <taxon>Colocasieae</taxon>
        <taxon>Colocasia</taxon>
    </lineage>
</organism>
<comment type="caution">
    <text evidence="7">The sequence shown here is derived from an EMBL/GenBank/DDBJ whole genome shotgun (WGS) entry which is preliminary data.</text>
</comment>